<keyword evidence="1" id="KW-0560">Oxidoreductase</keyword>
<dbReference type="Gene3D" id="3.40.50.720">
    <property type="entry name" value="NAD(P)-binding Rossmann-like Domain"/>
    <property type="match status" value="1"/>
</dbReference>
<dbReference type="PANTHER" id="PTHR43362">
    <property type="entry name" value="MANNITOL DEHYDROGENASE DSF1-RELATED"/>
    <property type="match status" value="1"/>
</dbReference>
<evidence type="ECO:0000313" key="5">
    <source>
        <dbReference type="Proteomes" id="UP000244755"/>
    </source>
</evidence>
<dbReference type="InterPro" id="IPR000669">
    <property type="entry name" value="Mannitol_DH"/>
</dbReference>
<name>A0A2R4WWR2_9HYPH</name>
<dbReference type="GO" id="GO:0016616">
    <property type="term" value="F:oxidoreductase activity, acting on the CH-OH group of donors, NAD or NADP as acceptor"/>
    <property type="evidence" value="ECO:0007669"/>
    <property type="project" value="TreeGrafter"/>
</dbReference>
<dbReference type="AlphaFoldDB" id="A0A2R4WWR2"/>
<dbReference type="Gene3D" id="1.10.1040.10">
    <property type="entry name" value="N-(1-d-carboxylethyl)-l-norvaline Dehydrogenase, domain 2"/>
    <property type="match status" value="1"/>
</dbReference>
<evidence type="ECO:0000259" key="3">
    <source>
        <dbReference type="Pfam" id="PF08125"/>
    </source>
</evidence>
<dbReference type="Pfam" id="PF01232">
    <property type="entry name" value="Mannitol_dh"/>
    <property type="match status" value="1"/>
</dbReference>
<feature type="domain" description="Mannitol dehydrogenase N-terminal" evidence="2">
    <location>
        <begin position="34"/>
        <end position="280"/>
    </location>
</feature>
<dbReference type="KEGG" id="mee:DA075_30570"/>
<evidence type="ECO:0000313" key="4">
    <source>
        <dbReference type="EMBL" id="AWB25940.1"/>
    </source>
</evidence>
<evidence type="ECO:0000259" key="2">
    <source>
        <dbReference type="Pfam" id="PF01232"/>
    </source>
</evidence>
<dbReference type="InterPro" id="IPR013131">
    <property type="entry name" value="Mannitol_DH_N"/>
</dbReference>
<dbReference type="Pfam" id="PF08125">
    <property type="entry name" value="Mannitol_dh_C"/>
    <property type="match status" value="1"/>
</dbReference>
<dbReference type="InterPro" id="IPR050988">
    <property type="entry name" value="Mannitol_DH/Oxidoreductase"/>
</dbReference>
<dbReference type="OrthoDB" id="271711at2"/>
<evidence type="ECO:0000256" key="1">
    <source>
        <dbReference type="ARBA" id="ARBA00023002"/>
    </source>
</evidence>
<gene>
    <name evidence="4" type="ORF">DA075_30570</name>
</gene>
<reference evidence="4 5" key="1">
    <citation type="submission" date="2018-04" db="EMBL/GenBank/DDBJ databases">
        <title>Methylobacterium sp. PR1016A genome.</title>
        <authorList>
            <person name="Park W."/>
        </authorList>
    </citation>
    <scope>NUCLEOTIDE SEQUENCE [LARGE SCALE GENOMIC DNA]</scope>
    <source>
        <strain evidence="4 5">PR1016A</strain>
    </source>
</reference>
<organism evidence="4 5">
    <name type="scientific">Methylobacterium currus</name>
    <dbReference type="NCBI Taxonomy" id="2051553"/>
    <lineage>
        <taxon>Bacteria</taxon>
        <taxon>Pseudomonadati</taxon>
        <taxon>Pseudomonadota</taxon>
        <taxon>Alphaproteobacteria</taxon>
        <taxon>Hyphomicrobiales</taxon>
        <taxon>Methylobacteriaceae</taxon>
        <taxon>Methylobacterium</taxon>
    </lineage>
</organism>
<dbReference type="EMBL" id="CP028844">
    <property type="protein sequence ID" value="AWB25940.1"/>
    <property type="molecule type" value="Genomic_DNA"/>
</dbReference>
<feature type="domain" description="Mannitol dehydrogenase C-terminal" evidence="3">
    <location>
        <begin position="289"/>
        <end position="481"/>
    </location>
</feature>
<dbReference type="Proteomes" id="UP000244755">
    <property type="component" value="Chromosome 2"/>
</dbReference>
<dbReference type="PRINTS" id="PR00084">
    <property type="entry name" value="MTLDHDRGNASE"/>
</dbReference>
<proteinExistence type="predicted"/>
<accession>A0A2R4WWR2</accession>
<dbReference type="InterPro" id="IPR013328">
    <property type="entry name" value="6PGD_dom2"/>
</dbReference>
<dbReference type="PANTHER" id="PTHR43362:SF1">
    <property type="entry name" value="MANNITOL DEHYDROGENASE 2-RELATED"/>
    <property type="match status" value="1"/>
</dbReference>
<dbReference type="SUPFAM" id="SSF48179">
    <property type="entry name" value="6-phosphogluconate dehydrogenase C-terminal domain-like"/>
    <property type="match status" value="1"/>
</dbReference>
<sequence length="494" mass="52741">MAAVTPPRLSRATLDRLPASVARPAYDVAATTIGIVHLGIGAFHRAHQAVCIDDRLAAGETGWGVCGVSLRSPDTAAALAPQDGLYTVATRSGAGERLRVVGAVRRLLVAPREPEAVLAALTDPAARIVSLTVTEKGYCHDPATAALREDHPDILADLRDPHAPRSLPGFLVEAIARRRRAGLAPFTVLSCDNLPANGHTVAGVLAGFARLRDPDLAAYLAGEVACPSTMVDRIVPATTDSDRAEVSAALGLHDAWPVMAEPFSQWVIEDRFPAGRPRFEEAGAELVADVAPYELMKLRLLNASHSALAYLGYLAGFETIAEVVAEPDCARFAAALMREEVRPTLRMPGSVDLPAYERALLARFANPALRHRTWQIAMDGSQKLPQRLLGTVRDRLAAGAPFPRLALAVAAWMRYVTGRDERGGAIDVRDPLSARLRAIAEEAGPVPERLAPALLAVREVFGTDLPANPVFVAAVTDGLARLSTHGARHAFRAR</sequence>
<protein>
    <submittedName>
        <fullName evidence="4">Mannitol dehydrogenase family protein</fullName>
    </submittedName>
</protein>
<dbReference type="InterPro" id="IPR036291">
    <property type="entry name" value="NAD(P)-bd_dom_sf"/>
</dbReference>
<keyword evidence="5" id="KW-1185">Reference proteome</keyword>
<dbReference type="SUPFAM" id="SSF51735">
    <property type="entry name" value="NAD(P)-binding Rossmann-fold domains"/>
    <property type="match status" value="1"/>
</dbReference>
<dbReference type="InterPro" id="IPR008927">
    <property type="entry name" value="6-PGluconate_DH-like_C_sf"/>
</dbReference>
<dbReference type="RefSeq" id="WP_099957533.1">
    <property type="nucleotide sequence ID" value="NZ_CP028844.1"/>
</dbReference>
<dbReference type="InterPro" id="IPR013118">
    <property type="entry name" value="Mannitol_DH_C"/>
</dbReference>